<dbReference type="GO" id="GO:0009658">
    <property type="term" value="P:chloroplast organization"/>
    <property type="evidence" value="ECO:0000318"/>
    <property type="project" value="GO_Central"/>
</dbReference>
<dbReference type="AlphaFoldDB" id="A0A072URJ6"/>
<dbReference type="HOGENOM" id="CLU_034145_6_1_1"/>
<dbReference type="Gene3D" id="1.25.70.10">
    <property type="entry name" value="Transcription termination factor 3, mitochondrial"/>
    <property type="match status" value="3"/>
</dbReference>
<protein>
    <submittedName>
        <fullName evidence="4">mTERF protein</fullName>
    </submittedName>
</protein>
<name>A0A072URJ6_MEDTR</name>
<dbReference type="EnsemblPlants" id="KEH32307">
    <property type="protein sequence ID" value="KEH32307"/>
    <property type="gene ID" value="MTR_4g120380"/>
</dbReference>
<comment type="similarity">
    <text evidence="1">Belongs to the mTERF family.</text>
</comment>
<evidence type="ECO:0000313" key="6">
    <source>
        <dbReference type="Proteomes" id="UP000002051"/>
    </source>
</evidence>
<keyword evidence="6" id="KW-1185">Reference proteome</keyword>
<proteinExistence type="inferred from homology"/>
<keyword evidence="2" id="KW-0804">Transcription</keyword>
<reference evidence="5" key="3">
    <citation type="submission" date="2015-04" db="UniProtKB">
        <authorList>
            <consortium name="EnsemblPlants"/>
        </authorList>
    </citation>
    <scope>IDENTIFICATION</scope>
    <source>
        <strain evidence="5">cv. Jemalong A17</strain>
    </source>
</reference>
<evidence type="ECO:0000313" key="5">
    <source>
        <dbReference type="EnsemblPlants" id="KEH32307"/>
    </source>
</evidence>
<dbReference type="PANTHER" id="PTHR13068">
    <property type="entry name" value="CGI-12 PROTEIN-RELATED"/>
    <property type="match status" value="1"/>
</dbReference>
<accession>A0A072URJ6</accession>
<evidence type="ECO:0000256" key="3">
    <source>
        <dbReference type="ARBA" id="ARBA00022946"/>
    </source>
</evidence>
<evidence type="ECO:0000256" key="2">
    <source>
        <dbReference type="ARBA" id="ARBA00022472"/>
    </source>
</evidence>
<dbReference type="PANTHER" id="PTHR13068:SF172">
    <property type="entry name" value="TRANSCRIPTION TERMINATION FACTOR FAMILY PROTEIN"/>
    <property type="match status" value="1"/>
</dbReference>
<dbReference type="GO" id="GO:0006353">
    <property type="term" value="P:DNA-templated transcription termination"/>
    <property type="evidence" value="ECO:0007669"/>
    <property type="project" value="UniProtKB-KW"/>
</dbReference>
<organism evidence="4 6">
    <name type="scientific">Medicago truncatula</name>
    <name type="common">Barrel medic</name>
    <name type="synonym">Medicago tribuloides</name>
    <dbReference type="NCBI Taxonomy" id="3880"/>
    <lineage>
        <taxon>Eukaryota</taxon>
        <taxon>Viridiplantae</taxon>
        <taxon>Streptophyta</taxon>
        <taxon>Embryophyta</taxon>
        <taxon>Tracheophyta</taxon>
        <taxon>Spermatophyta</taxon>
        <taxon>Magnoliopsida</taxon>
        <taxon>eudicotyledons</taxon>
        <taxon>Gunneridae</taxon>
        <taxon>Pentapetalae</taxon>
        <taxon>rosids</taxon>
        <taxon>fabids</taxon>
        <taxon>Fabales</taxon>
        <taxon>Fabaceae</taxon>
        <taxon>Papilionoideae</taxon>
        <taxon>50 kb inversion clade</taxon>
        <taxon>NPAAA clade</taxon>
        <taxon>Hologalegina</taxon>
        <taxon>IRL clade</taxon>
        <taxon>Trifolieae</taxon>
        <taxon>Medicago</taxon>
    </lineage>
</organism>
<keyword evidence="2" id="KW-0806">Transcription termination</keyword>
<gene>
    <name evidence="5" type="primary">25494089</name>
    <name evidence="4" type="ordered locus">MTR_4g120380</name>
</gene>
<dbReference type="Proteomes" id="UP000002051">
    <property type="component" value="Chromosome 4"/>
</dbReference>
<reference evidence="4 6" key="1">
    <citation type="journal article" date="2011" name="Nature">
        <title>The Medicago genome provides insight into the evolution of rhizobial symbioses.</title>
        <authorList>
            <person name="Young N.D."/>
            <person name="Debelle F."/>
            <person name="Oldroyd G.E."/>
            <person name="Geurts R."/>
            <person name="Cannon S.B."/>
            <person name="Udvardi M.K."/>
            <person name="Benedito V.A."/>
            <person name="Mayer K.F."/>
            <person name="Gouzy J."/>
            <person name="Schoof H."/>
            <person name="Van de Peer Y."/>
            <person name="Proost S."/>
            <person name="Cook D.R."/>
            <person name="Meyers B.C."/>
            <person name="Spannagl M."/>
            <person name="Cheung F."/>
            <person name="De Mita S."/>
            <person name="Krishnakumar V."/>
            <person name="Gundlach H."/>
            <person name="Zhou S."/>
            <person name="Mudge J."/>
            <person name="Bharti A.K."/>
            <person name="Murray J.D."/>
            <person name="Naoumkina M.A."/>
            <person name="Rosen B."/>
            <person name="Silverstein K.A."/>
            <person name="Tang H."/>
            <person name="Rombauts S."/>
            <person name="Zhao P.X."/>
            <person name="Zhou P."/>
            <person name="Barbe V."/>
            <person name="Bardou P."/>
            <person name="Bechner M."/>
            <person name="Bellec A."/>
            <person name="Berger A."/>
            <person name="Berges H."/>
            <person name="Bidwell S."/>
            <person name="Bisseling T."/>
            <person name="Choisne N."/>
            <person name="Couloux A."/>
            <person name="Denny R."/>
            <person name="Deshpande S."/>
            <person name="Dai X."/>
            <person name="Doyle J.J."/>
            <person name="Dudez A.M."/>
            <person name="Farmer A.D."/>
            <person name="Fouteau S."/>
            <person name="Franken C."/>
            <person name="Gibelin C."/>
            <person name="Gish J."/>
            <person name="Goldstein S."/>
            <person name="Gonzalez A.J."/>
            <person name="Green P.J."/>
            <person name="Hallab A."/>
            <person name="Hartog M."/>
            <person name="Hua A."/>
            <person name="Humphray S.J."/>
            <person name="Jeong D.H."/>
            <person name="Jing Y."/>
            <person name="Jocker A."/>
            <person name="Kenton S.M."/>
            <person name="Kim D.J."/>
            <person name="Klee K."/>
            <person name="Lai H."/>
            <person name="Lang C."/>
            <person name="Lin S."/>
            <person name="Macmil S.L."/>
            <person name="Magdelenat G."/>
            <person name="Matthews L."/>
            <person name="McCorrison J."/>
            <person name="Monaghan E.L."/>
            <person name="Mun J.H."/>
            <person name="Najar F.Z."/>
            <person name="Nicholson C."/>
            <person name="Noirot C."/>
            <person name="O'Bleness M."/>
            <person name="Paule C.R."/>
            <person name="Poulain J."/>
            <person name="Prion F."/>
            <person name="Qin B."/>
            <person name="Qu C."/>
            <person name="Retzel E.F."/>
            <person name="Riddle C."/>
            <person name="Sallet E."/>
            <person name="Samain S."/>
            <person name="Samson N."/>
            <person name="Sanders I."/>
            <person name="Saurat O."/>
            <person name="Scarpelli C."/>
            <person name="Schiex T."/>
            <person name="Segurens B."/>
            <person name="Severin A.J."/>
            <person name="Sherrier D.J."/>
            <person name="Shi R."/>
            <person name="Sims S."/>
            <person name="Singer S.R."/>
            <person name="Sinharoy S."/>
            <person name="Sterck L."/>
            <person name="Viollet A."/>
            <person name="Wang B.B."/>
            <person name="Wang K."/>
            <person name="Wang M."/>
            <person name="Wang X."/>
            <person name="Warfsmann J."/>
            <person name="Weissenbach J."/>
            <person name="White D.D."/>
            <person name="White J.D."/>
            <person name="Wiley G.B."/>
            <person name="Wincker P."/>
            <person name="Xing Y."/>
            <person name="Yang L."/>
            <person name="Yao Z."/>
            <person name="Ying F."/>
            <person name="Zhai J."/>
            <person name="Zhou L."/>
            <person name="Zuber A."/>
            <person name="Denarie J."/>
            <person name="Dixon R.A."/>
            <person name="May G.D."/>
            <person name="Schwartz D.C."/>
            <person name="Rogers J."/>
            <person name="Quetier F."/>
            <person name="Town C.D."/>
            <person name="Roe B.A."/>
        </authorList>
    </citation>
    <scope>NUCLEOTIDE SEQUENCE [LARGE SCALE GENOMIC DNA]</scope>
    <source>
        <strain evidence="4">A17</strain>
        <strain evidence="5 6">cv. Jemalong A17</strain>
    </source>
</reference>
<sequence>MFHYHCCLRTLLYLNNLSKTPKCCYLLLLQPHHSLNTTSDSDQHSFPVSYLTNNCALSPQDALKASKRLRFNTPDKPDSVIAFFKTHGFSDHQIQTIIRKIPLLIVYNPIKTILPKFQFLASKGASPKDIVATVTRSPNFLCSSLDKNIIPSFELVRSFCPSDHKAITSVIICPSSICDSRFKPNLQFLLDFGVTRSSIYRLLTSRPSTICCTDLKKALEEIKELGFQPSKYNFCVALLAKRAVTKSQWDAKVDVLKSWGCSEDAVFNAFRKQPNFMLRSPDKLNAVMSFWVEELGWDPSLLLAEPTLFGYSIQKRLSPRASIVKYLLSKGLMKEGASLCTPFYLTDENFQRSGFMLRSRDKFNAVMHFWIKQHGWDPFVLLKAPDISGFSLEKRLIPRATVIRYLLSKGLMKKSAHHFL</sequence>
<dbReference type="GO" id="GO:0003676">
    <property type="term" value="F:nucleic acid binding"/>
    <property type="evidence" value="ECO:0007669"/>
    <property type="project" value="InterPro"/>
</dbReference>
<dbReference type="InterPro" id="IPR038538">
    <property type="entry name" value="MTERF_sf"/>
</dbReference>
<dbReference type="SMART" id="SM00733">
    <property type="entry name" value="Mterf"/>
    <property type="match status" value="6"/>
</dbReference>
<keyword evidence="2" id="KW-0805">Transcription regulation</keyword>
<reference evidence="4 6" key="2">
    <citation type="journal article" date="2014" name="BMC Genomics">
        <title>An improved genome release (version Mt4.0) for the model legume Medicago truncatula.</title>
        <authorList>
            <person name="Tang H."/>
            <person name="Krishnakumar V."/>
            <person name="Bidwell S."/>
            <person name="Rosen B."/>
            <person name="Chan A."/>
            <person name="Zhou S."/>
            <person name="Gentzbittel L."/>
            <person name="Childs K.L."/>
            <person name="Yandell M."/>
            <person name="Gundlach H."/>
            <person name="Mayer K.F."/>
            <person name="Schwartz D.C."/>
            <person name="Town C.D."/>
        </authorList>
    </citation>
    <scope>GENOME REANNOTATION</scope>
    <source>
        <strain evidence="4">A17</strain>
        <strain evidence="5 6">cv. Jemalong A17</strain>
    </source>
</reference>
<evidence type="ECO:0000256" key="1">
    <source>
        <dbReference type="ARBA" id="ARBA00007692"/>
    </source>
</evidence>
<evidence type="ECO:0000313" key="4">
    <source>
        <dbReference type="EMBL" id="KEH32307.1"/>
    </source>
</evidence>
<dbReference type="Pfam" id="PF02536">
    <property type="entry name" value="mTERF"/>
    <property type="match status" value="1"/>
</dbReference>
<keyword evidence="3" id="KW-0809">Transit peptide</keyword>
<dbReference type="STRING" id="3880.A0A072URJ6"/>
<dbReference type="FunFam" id="1.25.70.10:FF:000001">
    <property type="entry name" value="Mitochondrial transcription termination factor-like"/>
    <property type="match status" value="1"/>
</dbReference>
<dbReference type="OrthoDB" id="637682at2759"/>
<dbReference type="EMBL" id="CM001220">
    <property type="protein sequence ID" value="KEH32307.1"/>
    <property type="molecule type" value="Genomic_DNA"/>
</dbReference>
<dbReference type="GO" id="GO:0009507">
    <property type="term" value="C:chloroplast"/>
    <property type="evidence" value="ECO:0000318"/>
    <property type="project" value="GO_Central"/>
</dbReference>
<dbReference type="InterPro" id="IPR003690">
    <property type="entry name" value="MTERF"/>
</dbReference>